<keyword evidence="2" id="KW-1185">Reference proteome</keyword>
<dbReference type="EMBL" id="LT629701">
    <property type="protein sequence ID" value="SDM91535.1"/>
    <property type="molecule type" value="Genomic_DNA"/>
</dbReference>
<dbReference type="Proteomes" id="UP000183376">
    <property type="component" value="Chromosome I"/>
</dbReference>
<evidence type="ECO:0000313" key="1">
    <source>
        <dbReference type="EMBL" id="SDM91535.1"/>
    </source>
</evidence>
<reference evidence="1 2" key="1">
    <citation type="submission" date="2016-10" db="EMBL/GenBank/DDBJ databases">
        <authorList>
            <person name="de Groot N.N."/>
        </authorList>
    </citation>
    <scope>NUCLEOTIDE SEQUENCE [LARGE SCALE GENOMIC DNA]</scope>
    <source>
        <strain evidence="1 2">DSM 44149</strain>
    </source>
</reference>
<sequence>MARRIGASFAAEEAMTMKAVLCALVLVTAGVGPASADLACARSAERAGVCDQVCGKVCKVPGICDALCAVMC</sequence>
<evidence type="ECO:0000313" key="2">
    <source>
        <dbReference type="Proteomes" id="UP000183376"/>
    </source>
</evidence>
<dbReference type="AlphaFoldDB" id="A0A1G9X593"/>
<name>A0A1G9X593_ALLAB</name>
<protein>
    <submittedName>
        <fullName evidence="1">Uncharacterized protein</fullName>
    </submittedName>
</protein>
<dbReference type="STRING" id="211114.SAMN04489726_3979"/>
<organism evidence="1 2">
    <name type="scientific">Allokutzneria albata</name>
    <name type="common">Kibdelosporangium albatum</name>
    <dbReference type="NCBI Taxonomy" id="211114"/>
    <lineage>
        <taxon>Bacteria</taxon>
        <taxon>Bacillati</taxon>
        <taxon>Actinomycetota</taxon>
        <taxon>Actinomycetes</taxon>
        <taxon>Pseudonocardiales</taxon>
        <taxon>Pseudonocardiaceae</taxon>
        <taxon>Allokutzneria</taxon>
    </lineage>
</organism>
<accession>A0A1G9X593</accession>
<proteinExistence type="predicted"/>
<dbReference type="RefSeq" id="WP_030430813.1">
    <property type="nucleotide sequence ID" value="NZ_JOEF01000016.1"/>
</dbReference>
<gene>
    <name evidence="1" type="ORF">SAMN04489726_3979</name>
</gene>